<dbReference type="OrthoDB" id="1661883at2759"/>
<dbReference type="InterPro" id="IPR052076">
    <property type="entry name" value="TRP_cation_channel"/>
</dbReference>
<reference evidence="8" key="1">
    <citation type="submission" date="2021-02" db="EMBL/GenBank/DDBJ databases">
        <authorList>
            <person name="Nowell W R."/>
        </authorList>
    </citation>
    <scope>NUCLEOTIDE SEQUENCE</scope>
</reference>
<keyword evidence="4" id="KW-0406">Ion transport</keyword>
<dbReference type="Proteomes" id="UP000663829">
    <property type="component" value="Unassembled WGS sequence"/>
</dbReference>
<evidence type="ECO:0000313" key="9">
    <source>
        <dbReference type="EMBL" id="CAF3746734.1"/>
    </source>
</evidence>
<dbReference type="AlphaFoldDB" id="A0A814EU58"/>
<evidence type="ECO:0000256" key="4">
    <source>
        <dbReference type="ARBA" id="ARBA00023065"/>
    </source>
</evidence>
<name>A0A814EU58_9BILA</name>
<dbReference type="GO" id="GO:1902495">
    <property type="term" value="C:transmembrane transporter complex"/>
    <property type="evidence" value="ECO:0007669"/>
    <property type="project" value="TreeGrafter"/>
</dbReference>
<keyword evidence="7" id="KW-1133">Transmembrane helix</keyword>
<evidence type="ECO:0000256" key="7">
    <source>
        <dbReference type="SAM" id="Phobius"/>
    </source>
</evidence>
<keyword evidence="3" id="KW-0040">ANK repeat</keyword>
<dbReference type="EMBL" id="CAJOBC010002700">
    <property type="protein sequence ID" value="CAF3746734.1"/>
    <property type="molecule type" value="Genomic_DNA"/>
</dbReference>
<organism evidence="8 10">
    <name type="scientific">Didymodactylos carnosus</name>
    <dbReference type="NCBI Taxonomy" id="1234261"/>
    <lineage>
        <taxon>Eukaryota</taxon>
        <taxon>Metazoa</taxon>
        <taxon>Spiralia</taxon>
        <taxon>Gnathifera</taxon>
        <taxon>Rotifera</taxon>
        <taxon>Eurotatoria</taxon>
        <taxon>Bdelloidea</taxon>
        <taxon>Philodinida</taxon>
        <taxon>Philodinidae</taxon>
        <taxon>Didymodactylos</taxon>
    </lineage>
</organism>
<evidence type="ECO:0000256" key="1">
    <source>
        <dbReference type="ARBA" id="ARBA00022448"/>
    </source>
</evidence>
<dbReference type="PANTHER" id="PTHR47143">
    <property type="entry name" value="TRANSIENT RECEPTOR POTENTIAL CATION CHANNEL PROTEIN PAINLESS"/>
    <property type="match status" value="1"/>
</dbReference>
<keyword evidence="1" id="KW-0813">Transport</keyword>
<keyword evidence="7" id="KW-0812">Transmembrane</keyword>
<dbReference type="GO" id="GO:0022857">
    <property type="term" value="F:transmembrane transporter activity"/>
    <property type="evidence" value="ECO:0007669"/>
    <property type="project" value="TreeGrafter"/>
</dbReference>
<feature type="transmembrane region" description="Helical" evidence="7">
    <location>
        <begin position="49"/>
        <end position="67"/>
    </location>
</feature>
<dbReference type="PANTHER" id="PTHR47143:SF1">
    <property type="entry name" value="ION_TRANS DOMAIN-CONTAINING PROTEIN"/>
    <property type="match status" value="1"/>
</dbReference>
<evidence type="ECO:0000256" key="3">
    <source>
        <dbReference type="ARBA" id="ARBA00023043"/>
    </source>
</evidence>
<keyword evidence="7" id="KW-0472">Membrane</keyword>
<evidence type="ECO:0000313" key="10">
    <source>
        <dbReference type="Proteomes" id="UP000663829"/>
    </source>
</evidence>
<evidence type="ECO:0000313" key="8">
    <source>
        <dbReference type="EMBL" id="CAF0973825.1"/>
    </source>
</evidence>
<keyword evidence="6" id="KW-0407">Ion channel</keyword>
<dbReference type="GO" id="GO:0034220">
    <property type="term" value="P:monoatomic ion transmembrane transport"/>
    <property type="evidence" value="ECO:0007669"/>
    <property type="project" value="UniProtKB-KW"/>
</dbReference>
<dbReference type="Proteomes" id="UP000681722">
    <property type="component" value="Unassembled WGS sequence"/>
</dbReference>
<dbReference type="EMBL" id="CAJNOQ010002700">
    <property type="protein sequence ID" value="CAF0973825.1"/>
    <property type="molecule type" value="Genomic_DNA"/>
</dbReference>
<protein>
    <submittedName>
        <fullName evidence="8">Uncharacterized protein</fullName>
    </submittedName>
</protein>
<sequence>MVPLNMMVQYGRTDHLVHPLCEALLCHKWVTYGFPLHLIQLVFYLSFRYVQWILHISTLVFALPFLFDQSIHYQWEAGSIAIFVAWFALLFSLGRLSYDLIYLPMQKRTVL</sequence>
<evidence type="ECO:0000256" key="2">
    <source>
        <dbReference type="ARBA" id="ARBA00022737"/>
    </source>
</evidence>
<feature type="transmembrane region" description="Helical" evidence="7">
    <location>
        <begin position="79"/>
        <end position="98"/>
    </location>
</feature>
<comment type="caution">
    <text evidence="8">The sequence shown here is derived from an EMBL/GenBank/DDBJ whole genome shotgun (WGS) entry which is preliminary data.</text>
</comment>
<evidence type="ECO:0000256" key="5">
    <source>
        <dbReference type="ARBA" id="ARBA00023180"/>
    </source>
</evidence>
<proteinExistence type="predicted"/>
<keyword evidence="2" id="KW-0677">Repeat</keyword>
<gene>
    <name evidence="8" type="ORF">GPM918_LOCUS12380</name>
    <name evidence="9" type="ORF">SRO942_LOCUS12381</name>
</gene>
<accession>A0A814EU58</accession>
<evidence type="ECO:0000256" key="6">
    <source>
        <dbReference type="ARBA" id="ARBA00023303"/>
    </source>
</evidence>
<keyword evidence="10" id="KW-1185">Reference proteome</keyword>
<keyword evidence="5" id="KW-0325">Glycoprotein</keyword>